<evidence type="ECO:0000256" key="1">
    <source>
        <dbReference type="SAM" id="Coils"/>
    </source>
</evidence>
<reference evidence="2 3" key="1">
    <citation type="submission" date="2024-11" db="EMBL/GenBank/DDBJ databases">
        <title>Adaptive evolution of stress response genes in parasites aligns with host niche diversity.</title>
        <authorList>
            <person name="Hahn C."/>
            <person name="Resl P."/>
        </authorList>
    </citation>
    <scope>NUCLEOTIDE SEQUENCE [LARGE SCALE GENOMIC DNA]</scope>
    <source>
        <strain evidence="2">EGGRZ-B1_66</strain>
        <tissue evidence="2">Body</tissue>
    </source>
</reference>
<dbReference type="AlphaFoldDB" id="A0ABD2QKE5"/>
<protein>
    <submittedName>
        <fullName evidence="2">Myosin-11</fullName>
    </submittedName>
</protein>
<comment type="caution">
    <text evidence="2">The sequence shown here is derived from an EMBL/GenBank/DDBJ whole genome shotgun (WGS) entry which is preliminary data.</text>
</comment>
<gene>
    <name evidence="2" type="primary">MYH11</name>
    <name evidence="2" type="ORF">Ciccas_001411</name>
</gene>
<proteinExistence type="predicted"/>
<organism evidence="2 3">
    <name type="scientific">Cichlidogyrus casuarinus</name>
    <dbReference type="NCBI Taxonomy" id="1844966"/>
    <lineage>
        <taxon>Eukaryota</taxon>
        <taxon>Metazoa</taxon>
        <taxon>Spiralia</taxon>
        <taxon>Lophotrochozoa</taxon>
        <taxon>Platyhelminthes</taxon>
        <taxon>Monogenea</taxon>
        <taxon>Monopisthocotylea</taxon>
        <taxon>Dactylogyridea</taxon>
        <taxon>Ancyrocephalidae</taxon>
        <taxon>Cichlidogyrus</taxon>
    </lineage>
</organism>
<evidence type="ECO:0000313" key="2">
    <source>
        <dbReference type="EMBL" id="KAL3319903.1"/>
    </source>
</evidence>
<feature type="coiled-coil region" evidence="1">
    <location>
        <begin position="167"/>
        <end position="201"/>
    </location>
</feature>
<sequence length="475" mass="55780">MSSKQNFFIKHSSPVFTNPPTHDLFSFTKTTSYKSKDFTMDEFDPVIKMNPDLDDKKEDSNSCSSILFANRVSYDSPTVKNILNRLSFKSDLSKHLNRKNSKGLVRDVTLMDEERDPKFLKKTLDVPCLFNSYNTRDVTFTNNEARQYLLILHSKFKEEAESLAKSRDLLLESAKEYELQAADLRRQLERMKIENSELHMREQTLTDQLKEEYKNREYAKEKSAAALVIMNALKSEFEINGLLIRKSDERLRQLTIFYKGLDESCKNQIQQSQTLKINFQKQSAQLTNKLNEQNSRLVIANAEIIQYKEEIQYLRKSTAKLGSDLEMTKEELLSQKDKYIEDMHYLRTKELDQEEKIEEQDKEISELRDMLELKLNQENSLRAQLEYAEAKLDKTEIELGELSAELGDTKTLNLELEENLINSESVLLRSKENVRRTEETNEKLEKNSQRYKRILQVLTHQLQDNFSCFQISFEE</sequence>
<keyword evidence="1" id="KW-0175">Coiled coil</keyword>
<dbReference type="Proteomes" id="UP001626550">
    <property type="component" value="Unassembled WGS sequence"/>
</dbReference>
<evidence type="ECO:0000313" key="3">
    <source>
        <dbReference type="Proteomes" id="UP001626550"/>
    </source>
</evidence>
<feature type="coiled-coil region" evidence="1">
    <location>
        <begin position="283"/>
        <end position="310"/>
    </location>
</feature>
<name>A0ABD2QKE5_9PLAT</name>
<feature type="coiled-coil region" evidence="1">
    <location>
        <begin position="350"/>
        <end position="461"/>
    </location>
</feature>
<keyword evidence="3" id="KW-1185">Reference proteome</keyword>
<dbReference type="EMBL" id="JBJKFK010000091">
    <property type="protein sequence ID" value="KAL3319903.1"/>
    <property type="molecule type" value="Genomic_DNA"/>
</dbReference>
<accession>A0ABD2QKE5</accession>